<dbReference type="Proteomes" id="UP001558613">
    <property type="component" value="Unassembled WGS sequence"/>
</dbReference>
<comment type="caution">
    <text evidence="1">The sequence shown here is derived from an EMBL/GenBank/DDBJ whole genome shotgun (WGS) entry which is preliminary data.</text>
</comment>
<name>A0ABR3L716_9TELE</name>
<organism evidence="1 2">
    <name type="scientific">Cirrhinus molitorella</name>
    <name type="common">mud carp</name>
    <dbReference type="NCBI Taxonomy" id="172907"/>
    <lineage>
        <taxon>Eukaryota</taxon>
        <taxon>Metazoa</taxon>
        <taxon>Chordata</taxon>
        <taxon>Craniata</taxon>
        <taxon>Vertebrata</taxon>
        <taxon>Euteleostomi</taxon>
        <taxon>Actinopterygii</taxon>
        <taxon>Neopterygii</taxon>
        <taxon>Teleostei</taxon>
        <taxon>Ostariophysi</taxon>
        <taxon>Cypriniformes</taxon>
        <taxon>Cyprinidae</taxon>
        <taxon>Labeoninae</taxon>
        <taxon>Labeonini</taxon>
        <taxon>Cirrhinus</taxon>
    </lineage>
</organism>
<reference evidence="1 2" key="1">
    <citation type="submission" date="2023-09" db="EMBL/GenBank/DDBJ databases">
        <authorList>
            <person name="Wang M."/>
        </authorList>
    </citation>
    <scope>NUCLEOTIDE SEQUENCE [LARGE SCALE GENOMIC DNA]</scope>
    <source>
        <strain evidence="1">GT-2023</strain>
        <tissue evidence="1">Liver</tissue>
    </source>
</reference>
<evidence type="ECO:0000313" key="2">
    <source>
        <dbReference type="Proteomes" id="UP001558613"/>
    </source>
</evidence>
<dbReference type="EMBL" id="JAYMGO010000024">
    <property type="protein sequence ID" value="KAL1248721.1"/>
    <property type="molecule type" value="Genomic_DNA"/>
</dbReference>
<accession>A0ABR3L716</accession>
<sequence>MSETRTNRRFSALVLSVDQIQRNSPAFQEQKTRVEHFNAVFQAMSKRVAPRASVYHACLAEVAVQVLKLLHAASARPYKHRTPLSSELVRSAKQWSSPRGTGAIALSAFSWAAENR</sequence>
<evidence type="ECO:0000313" key="1">
    <source>
        <dbReference type="EMBL" id="KAL1248721.1"/>
    </source>
</evidence>
<proteinExistence type="predicted"/>
<keyword evidence="2" id="KW-1185">Reference proteome</keyword>
<protein>
    <submittedName>
        <fullName evidence="1">Uncharacterized protein</fullName>
    </submittedName>
</protein>
<gene>
    <name evidence="1" type="ORF">QQF64_022039</name>
</gene>